<reference evidence="3" key="1">
    <citation type="submission" date="2022-04" db="EMBL/GenBank/DDBJ databases">
        <title>Complete genome sequence of a cyanobacterium, Nostoc sp. SO-36, isolated in Antarctica.</title>
        <authorList>
            <person name="Kanesaki Y."/>
            <person name="Effendi D."/>
            <person name="Sakamoto T."/>
            <person name="Ohtani S."/>
            <person name="Awai K."/>
        </authorList>
    </citation>
    <scope>NUCLEOTIDE SEQUENCE</scope>
    <source>
        <strain evidence="3">SO-36</strain>
        <plasmid evidence="3">pANSO36A</plasmid>
    </source>
</reference>
<keyword evidence="3" id="KW-0614">Plasmid</keyword>
<protein>
    <recommendedName>
        <fullName evidence="5">Transposase</fullName>
    </recommendedName>
</protein>
<evidence type="ECO:0000313" key="3">
    <source>
        <dbReference type="EMBL" id="BDI20613.1"/>
    </source>
</evidence>
<dbReference type="InterPro" id="IPR009057">
    <property type="entry name" value="Homeodomain-like_sf"/>
</dbReference>
<dbReference type="Pfam" id="PF13358">
    <property type="entry name" value="DDE_3"/>
    <property type="match status" value="1"/>
</dbReference>
<evidence type="ECO:0008006" key="5">
    <source>
        <dbReference type="Google" id="ProtNLM"/>
    </source>
</evidence>
<evidence type="ECO:0000259" key="2">
    <source>
        <dbReference type="Pfam" id="PF13592"/>
    </source>
</evidence>
<name>A0ABM7ZBF4_NOSCO</name>
<dbReference type="Proteomes" id="UP001055453">
    <property type="component" value="Plasmid pANSO36A"/>
</dbReference>
<dbReference type="InterPro" id="IPR038717">
    <property type="entry name" value="Tc1-like_DDE_dom"/>
</dbReference>
<feature type="domain" description="Winged helix-turn helix" evidence="2">
    <location>
        <begin position="106"/>
        <end position="165"/>
    </location>
</feature>
<sequence>MPAIGFLSLEQKQNLQKFLKQSDRSEMRERVLILLLMNDGRTQEEIAALIGCSRRTVAYWCVHGDPDTIESLEDGRRKREYRKVNQVYIDKLLEIVEKEPSELGYEFGRWTAERLSTYLEKETGLKISSSQVRKILKRKKYVYLWAKYSLEDRQNAEKRKEFKEKFQNYLSIVKENPKLYQIWFWDESGFSLRVLRRKTWGKKGKRKKVTGKRSRGRVNMMGGLRLSDKKRICYFVERGNSETFYEQLKQLHEFVLKEWLSLGNSQECFHEHGPKIIIFLDNASYHKRKDICTQIEKNLPNIILEYLSAYSPDFNLIELVWHSCKEYIAHRLFQSVCELKSTLNKLLNDGELIIKWGRKIKNKGNAVCAN</sequence>
<proteinExistence type="predicted"/>
<dbReference type="SUPFAM" id="SSF46689">
    <property type="entry name" value="Homeodomain-like"/>
    <property type="match status" value="1"/>
</dbReference>
<dbReference type="Gene3D" id="3.30.420.10">
    <property type="entry name" value="Ribonuclease H-like superfamily/Ribonuclease H"/>
    <property type="match status" value="1"/>
</dbReference>
<accession>A0ABM7ZBF4</accession>
<gene>
    <name evidence="3" type="ORF">ANSO36C_64150</name>
</gene>
<evidence type="ECO:0000259" key="1">
    <source>
        <dbReference type="Pfam" id="PF13358"/>
    </source>
</evidence>
<dbReference type="InterPro" id="IPR036397">
    <property type="entry name" value="RNaseH_sf"/>
</dbReference>
<dbReference type="PANTHER" id="PTHR46564">
    <property type="entry name" value="TRANSPOSASE"/>
    <property type="match status" value="1"/>
</dbReference>
<feature type="domain" description="Tc1-like transposase DDE" evidence="1">
    <location>
        <begin position="181"/>
        <end position="340"/>
    </location>
</feature>
<dbReference type="Pfam" id="PF13384">
    <property type="entry name" value="HTH_23"/>
    <property type="match status" value="1"/>
</dbReference>
<dbReference type="RefSeq" id="WP_251957257.1">
    <property type="nucleotide sequence ID" value="NZ_AP025732.1"/>
</dbReference>
<evidence type="ECO:0000313" key="4">
    <source>
        <dbReference type="Proteomes" id="UP001055453"/>
    </source>
</evidence>
<geneLocation type="plasmid" evidence="3 4">
    <name>pANSO36A</name>
</geneLocation>
<organism evidence="3 4">
    <name type="scientific">Nostoc cf. commune SO-36</name>
    <dbReference type="NCBI Taxonomy" id="449208"/>
    <lineage>
        <taxon>Bacteria</taxon>
        <taxon>Bacillati</taxon>
        <taxon>Cyanobacteriota</taxon>
        <taxon>Cyanophyceae</taxon>
        <taxon>Nostocales</taxon>
        <taxon>Nostocaceae</taxon>
        <taxon>Nostoc</taxon>
    </lineage>
</organism>
<dbReference type="EMBL" id="AP025733">
    <property type="protein sequence ID" value="BDI20613.1"/>
    <property type="molecule type" value="Genomic_DNA"/>
</dbReference>
<dbReference type="InterPro" id="IPR025959">
    <property type="entry name" value="Winged_HTH_dom"/>
</dbReference>
<dbReference type="Pfam" id="PF13592">
    <property type="entry name" value="HTH_33"/>
    <property type="match status" value="1"/>
</dbReference>
<dbReference type="InterPro" id="IPR047655">
    <property type="entry name" value="Transpos_IS630-like"/>
</dbReference>
<dbReference type="NCBIfam" id="NF033545">
    <property type="entry name" value="transpos_IS630"/>
    <property type="match status" value="1"/>
</dbReference>
<keyword evidence="4" id="KW-1185">Reference proteome</keyword>
<dbReference type="PANTHER" id="PTHR46564:SF1">
    <property type="entry name" value="TRANSPOSASE"/>
    <property type="match status" value="1"/>
</dbReference>